<dbReference type="InterPro" id="IPR001647">
    <property type="entry name" value="HTH_TetR"/>
</dbReference>
<feature type="domain" description="HTH tetR-type" evidence="3">
    <location>
        <begin position="9"/>
        <end position="69"/>
    </location>
</feature>
<evidence type="ECO:0000256" key="1">
    <source>
        <dbReference type="ARBA" id="ARBA00023125"/>
    </source>
</evidence>
<name>A0A1Z4KKB1_ANAVA</name>
<evidence type="ECO:0000313" key="5">
    <source>
        <dbReference type="Proteomes" id="UP000217507"/>
    </source>
</evidence>
<dbReference type="PANTHER" id="PTHR43479:SF11">
    <property type="entry name" value="ACREF_ENVCD OPERON REPRESSOR-RELATED"/>
    <property type="match status" value="1"/>
</dbReference>
<feature type="DNA-binding region" description="H-T-H motif" evidence="2">
    <location>
        <begin position="32"/>
        <end position="51"/>
    </location>
</feature>
<gene>
    <name evidence="4" type="ORF">NIES23_21470</name>
</gene>
<evidence type="ECO:0000256" key="2">
    <source>
        <dbReference type="PROSITE-ProRule" id="PRU00335"/>
    </source>
</evidence>
<proteinExistence type="predicted"/>
<sequence length="186" mass="21338">MEKKQEHIKLERQDWINAGLKVLAEGGIEAVRVEPLAKLIKVTKGSFYWHFKNRDDLLEAILQEWVKGETNNLIERVETIGGDATTKLLHLFEFAIQIDGRLENAIRAWATKAANVAEIMLQVDQSRLNYTQNLFLQVGFTPLEAKVRAQMAYYSLVGEFTVGTRPNQTERLAEVRFEHAILTRQD</sequence>
<evidence type="ECO:0000313" key="4">
    <source>
        <dbReference type="EMBL" id="BAY69353.1"/>
    </source>
</evidence>
<organism evidence="4 5">
    <name type="scientific">Trichormus variabilis NIES-23</name>
    <dbReference type="NCBI Taxonomy" id="1973479"/>
    <lineage>
        <taxon>Bacteria</taxon>
        <taxon>Bacillati</taxon>
        <taxon>Cyanobacteriota</taxon>
        <taxon>Cyanophyceae</taxon>
        <taxon>Nostocales</taxon>
        <taxon>Nostocaceae</taxon>
        <taxon>Trichormus</taxon>
    </lineage>
</organism>
<keyword evidence="1 2" id="KW-0238">DNA-binding</keyword>
<dbReference type="EMBL" id="AP018216">
    <property type="protein sequence ID" value="BAY69353.1"/>
    <property type="molecule type" value="Genomic_DNA"/>
</dbReference>
<dbReference type="PRINTS" id="PR00455">
    <property type="entry name" value="HTHTETR"/>
</dbReference>
<dbReference type="AlphaFoldDB" id="A0A1Z4KKB1"/>
<reference evidence="4 5" key="1">
    <citation type="submission" date="2017-06" db="EMBL/GenBank/DDBJ databases">
        <title>Genome sequencing of cyanobaciteial culture collection at National Institute for Environmental Studies (NIES).</title>
        <authorList>
            <person name="Hirose Y."/>
            <person name="Shimura Y."/>
            <person name="Fujisawa T."/>
            <person name="Nakamura Y."/>
            <person name="Kawachi M."/>
        </authorList>
    </citation>
    <scope>NUCLEOTIDE SEQUENCE [LARGE SCALE GENOMIC DNA]</scope>
    <source>
        <strain evidence="4 5">NIES-23</strain>
    </source>
</reference>
<evidence type="ECO:0000259" key="3">
    <source>
        <dbReference type="PROSITE" id="PS50977"/>
    </source>
</evidence>
<dbReference type="Pfam" id="PF00440">
    <property type="entry name" value="TetR_N"/>
    <property type="match status" value="1"/>
</dbReference>
<dbReference type="GO" id="GO:0003677">
    <property type="term" value="F:DNA binding"/>
    <property type="evidence" value="ECO:0007669"/>
    <property type="project" value="UniProtKB-UniRule"/>
</dbReference>
<dbReference type="InterPro" id="IPR050624">
    <property type="entry name" value="HTH-type_Tx_Regulator"/>
</dbReference>
<dbReference type="InterPro" id="IPR009057">
    <property type="entry name" value="Homeodomain-like_sf"/>
</dbReference>
<accession>A0A1Z4KKB1</accession>
<dbReference type="Gene3D" id="1.10.357.10">
    <property type="entry name" value="Tetracycline Repressor, domain 2"/>
    <property type="match status" value="1"/>
</dbReference>
<protein>
    <submittedName>
        <fullName evidence="4">Transcriptional regulator</fullName>
    </submittedName>
</protein>
<dbReference type="Proteomes" id="UP000217507">
    <property type="component" value="Chromosome"/>
</dbReference>
<dbReference type="PROSITE" id="PS50977">
    <property type="entry name" value="HTH_TETR_2"/>
    <property type="match status" value="1"/>
</dbReference>
<dbReference type="SUPFAM" id="SSF46689">
    <property type="entry name" value="Homeodomain-like"/>
    <property type="match status" value="1"/>
</dbReference>
<dbReference type="PANTHER" id="PTHR43479">
    <property type="entry name" value="ACREF/ENVCD OPERON REPRESSOR-RELATED"/>
    <property type="match status" value="1"/>
</dbReference>